<keyword evidence="1" id="KW-0472">Membrane</keyword>
<dbReference type="EMBL" id="CYZP01000048">
    <property type="protein sequence ID" value="CUO64457.1"/>
    <property type="molecule type" value="Genomic_DNA"/>
</dbReference>
<proteinExistence type="predicted"/>
<name>A0A174GT65_9FIRM</name>
<dbReference type="AlphaFoldDB" id="A0A174GT65"/>
<evidence type="ECO:0000313" key="4">
    <source>
        <dbReference type="Proteomes" id="UP000095645"/>
    </source>
</evidence>
<dbReference type="EMBL" id="CZBP01000019">
    <property type="protein sequence ID" value="CUQ19420.1"/>
    <property type="molecule type" value="Genomic_DNA"/>
</dbReference>
<gene>
    <name evidence="2" type="ORF">ERS852476_03501</name>
    <name evidence="3" type="ORF">ERS852569_02367</name>
</gene>
<reference evidence="4 5" key="1">
    <citation type="submission" date="2015-09" db="EMBL/GenBank/DDBJ databases">
        <authorList>
            <consortium name="Pathogen Informatics"/>
        </authorList>
    </citation>
    <scope>NUCLEOTIDE SEQUENCE [LARGE SCALE GENOMIC DNA]</scope>
    <source>
        <strain evidence="2 4">2789STDY5834861</strain>
        <strain evidence="3 5">2789STDY5834957</strain>
    </source>
</reference>
<evidence type="ECO:0000313" key="5">
    <source>
        <dbReference type="Proteomes" id="UP000095762"/>
    </source>
</evidence>
<keyword evidence="1" id="KW-1133">Transmembrane helix</keyword>
<accession>A0A174GT65</accession>
<feature type="transmembrane region" description="Helical" evidence="1">
    <location>
        <begin position="6"/>
        <end position="27"/>
    </location>
</feature>
<dbReference type="Proteomes" id="UP000095762">
    <property type="component" value="Unassembled WGS sequence"/>
</dbReference>
<evidence type="ECO:0000256" key="1">
    <source>
        <dbReference type="SAM" id="Phobius"/>
    </source>
</evidence>
<evidence type="ECO:0008006" key="6">
    <source>
        <dbReference type="Google" id="ProtNLM"/>
    </source>
</evidence>
<dbReference type="Proteomes" id="UP000095645">
    <property type="component" value="Unassembled WGS sequence"/>
</dbReference>
<protein>
    <recommendedName>
        <fullName evidence="6">DUF3789 domain-containing protein</fullName>
    </recommendedName>
</protein>
<sequence length="42" mass="4767">MTVSFVIFTIVYGTVSSILGTYIVRILDKKCKNDRHSSDSDR</sequence>
<evidence type="ECO:0000313" key="2">
    <source>
        <dbReference type="EMBL" id="CUO64457.1"/>
    </source>
</evidence>
<organism evidence="2 4">
    <name type="scientific">Blautia obeum</name>
    <dbReference type="NCBI Taxonomy" id="40520"/>
    <lineage>
        <taxon>Bacteria</taxon>
        <taxon>Bacillati</taxon>
        <taxon>Bacillota</taxon>
        <taxon>Clostridia</taxon>
        <taxon>Lachnospirales</taxon>
        <taxon>Lachnospiraceae</taxon>
        <taxon>Blautia</taxon>
    </lineage>
</organism>
<evidence type="ECO:0000313" key="3">
    <source>
        <dbReference type="EMBL" id="CUQ19420.1"/>
    </source>
</evidence>
<keyword evidence="1" id="KW-0812">Transmembrane</keyword>